<dbReference type="PANTHER" id="PTHR31312">
    <property type="entry name" value="TRANSCRIPTION ACTIVATOR GLK1"/>
    <property type="match status" value="1"/>
</dbReference>
<sequence length="455" mass="49777">MLAISPLSSNKDENNNGGTTMAEGNFSMGTDDFPDFSGANLLDSIDFDELFMGMHDGDVLPDLEMDPELLAEFSLSSGGYDDSTSEANNSPSSGMSTENNVISPMDDASFDAAIYQGNYNNDDVVSLVLEEESMEKHDQSPGFMSNKTPEEVEIVSKNDAKSESATTMTKISSSKESHKGKKSKSGANNNNHHHGKRKTKVDWTPELHRRFVQAVEQLGVDKAVPSRILELMGIDCLTRHNIASHLQKYRSHRKHLLAREAEAASWTQKRQMYGVAMGGGKGGANISPWYPPTMGFPPMTTMHPPFRPLHVWGHPTMDRQARVPMWPKQIAPTATPLPHAWAPPPLHPPPTDTSFWHSPHQRRVAVAPVPGIPPHTMYRPDQHGLPPPPAAQSGPHPPLDLHPSKESIDSAIGDVISKPWLPLPIGLKPPSMDSVMVELQRQGIPKIPPSNSAAS</sequence>
<dbReference type="GO" id="GO:0045893">
    <property type="term" value="P:positive regulation of DNA-templated transcription"/>
    <property type="evidence" value="ECO:0000318"/>
    <property type="project" value="GO_Central"/>
</dbReference>
<dbReference type="GO" id="GO:0000976">
    <property type="term" value="F:transcription cis-regulatory region binding"/>
    <property type="evidence" value="ECO:0000318"/>
    <property type="project" value="GO_Central"/>
</dbReference>
<proteinExistence type="inferred from homology"/>
<dbReference type="InterPro" id="IPR001005">
    <property type="entry name" value="SANT/Myb"/>
</dbReference>
<reference evidence="10" key="1">
    <citation type="journal article" date="2021" name="Nat. Commun.">
        <title>Genomic analyses provide insights into spinach domestication and the genetic basis of agronomic traits.</title>
        <authorList>
            <person name="Cai X."/>
            <person name="Sun X."/>
            <person name="Xu C."/>
            <person name="Sun H."/>
            <person name="Wang X."/>
            <person name="Ge C."/>
            <person name="Zhang Z."/>
            <person name="Wang Q."/>
            <person name="Fei Z."/>
            <person name="Jiao C."/>
            <person name="Wang Q."/>
        </authorList>
    </citation>
    <scope>NUCLEOTIDE SEQUENCE [LARGE SCALE GENOMIC DNA]</scope>
    <source>
        <strain evidence="10">cv. Varoflay</strain>
    </source>
</reference>
<evidence type="ECO:0000313" key="10">
    <source>
        <dbReference type="Proteomes" id="UP000813463"/>
    </source>
</evidence>
<evidence type="ECO:0000256" key="5">
    <source>
        <dbReference type="ARBA" id="ARBA00023125"/>
    </source>
</evidence>
<evidence type="ECO:0000256" key="1">
    <source>
        <dbReference type="ARBA" id="ARBA00004123"/>
    </source>
</evidence>
<feature type="compositionally biased region" description="Polar residues" evidence="8">
    <location>
        <begin position="85"/>
        <end position="98"/>
    </location>
</feature>
<dbReference type="OrthoDB" id="60033at2759"/>
<dbReference type="GO" id="GO:0005634">
    <property type="term" value="C:nucleus"/>
    <property type="evidence" value="ECO:0000318"/>
    <property type="project" value="GO_Central"/>
</dbReference>
<dbReference type="GO" id="GO:0016491">
    <property type="term" value="F:oxidoreductase activity"/>
    <property type="evidence" value="ECO:0007669"/>
    <property type="project" value="UniProtKB-KW"/>
</dbReference>
<keyword evidence="10" id="KW-1185">Reference proteome</keyword>
<dbReference type="KEGG" id="soe:110787977"/>
<keyword evidence="6" id="KW-0804">Transcription</keyword>
<evidence type="ECO:0000256" key="7">
    <source>
        <dbReference type="ARBA" id="ARBA00023242"/>
    </source>
</evidence>
<dbReference type="InterPro" id="IPR009057">
    <property type="entry name" value="Homeodomain-like_sf"/>
</dbReference>
<dbReference type="GeneID" id="110787977"/>
<evidence type="ECO:0000256" key="6">
    <source>
        <dbReference type="ARBA" id="ARBA00023163"/>
    </source>
</evidence>
<keyword evidence="3" id="KW-0560">Oxidoreductase</keyword>
<dbReference type="InterPro" id="IPR033524">
    <property type="entry name" value="Glu/Leu/Phe/Val_DH_AS"/>
</dbReference>
<evidence type="ECO:0000256" key="8">
    <source>
        <dbReference type="SAM" id="MobiDB-lite"/>
    </source>
</evidence>
<evidence type="ECO:0000256" key="4">
    <source>
        <dbReference type="ARBA" id="ARBA00023015"/>
    </source>
</evidence>
<keyword evidence="7" id="KW-0539">Nucleus</keyword>
<comment type="subcellular location">
    <subcellularLocation>
        <location evidence="1">Nucleus</location>
    </subcellularLocation>
</comment>
<dbReference type="PROSITE" id="PS51294">
    <property type="entry name" value="HTH_MYB"/>
    <property type="match status" value="1"/>
</dbReference>
<feature type="domain" description="HTH myb-type" evidence="9">
    <location>
        <begin position="195"/>
        <end position="254"/>
    </location>
</feature>
<dbReference type="InterPro" id="IPR044825">
    <property type="entry name" value="GLK1/2-like"/>
</dbReference>
<feature type="region of interest" description="Disordered" evidence="8">
    <location>
        <begin position="155"/>
        <end position="199"/>
    </location>
</feature>
<dbReference type="NCBIfam" id="TIGR01557">
    <property type="entry name" value="myb_SHAQKYF"/>
    <property type="match status" value="1"/>
</dbReference>
<organism evidence="10 11">
    <name type="scientific">Spinacia oleracea</name>
    <name type="common">Spinach</name>
    <dbReference type="NCBI Taxonomy" id="3562"/>
    <lineage>
        <taxon>Eukaryota</taxon>
        <taxon>Viridiplantae</taxon>
        <taxon>Streptophyta</taxon>
        <taxon>Embryophyta</taxon>
        <taxon>Tracheophyta</taxon>
        <taxon>Spermatophyta</taxon>
        <taxon>Magnoliopsida</taxon>
        <taxon>eudicotyledons</taxon>
        <taxon>Gunneridae</taxon>
        <taxon>Pentapetalae</taxon>
        <taxon>Caryophyllales</taxon>
        <taxon>Chenopodiaceae</taxon>
        <taxon>Chenopodioideae</taxon>
        <taxon>Anserineae</taxon>
        <taxon>Spinacia</taxon>
    </lineage>
</organism>
<protein>
    <submittedName>
        <fullName evidence="11">Transcription activator GLK1</fullName>
    </submittedName>
</protein>
<comment type="similarity">
    <text evidence="2">Belongs to the Glu/Leu/Phe/Val dehydrogenases family.</text>
</comment>
<evidence type="ECO:0000259" key="9">
    <source>
        <dbReference type="PROSITE" id="PS51294"/>
    </source>
</evidence>
<gene>
    <name evidence="11" type="primary">LOC110787977</name>
</gene>
<dbReference type="PROSITE" id="PS00074">
    <property type="entry name" value="GLFV_DEHYDROGENASE"/>
    <property type="match status" value="1"/>
</dbReference>
<reference evidence="11" key="2">
    <citation type="submission" date="2025-08" db="UniProtKB">
        <authorList>
            <consortium name="RefSeq"/>
        </authorList>
    </citation>
    <scope>IDENTIFICATION</scope>
    <source>
        <tissue evidence="11">Leaf</tissue>
    </source>
</reference>
<feature type="compositionally biased region" description="Pro residues" evidence="8">
    <location>
        <begin position="385"/>
        <end position="400"/>
    </location>
</feature>
<evidence type="ECO:0000256" key="2">
    <source>
        <dbReference type="ARBA" id="ARBA00006382"/>
    </source>
</evidence>
<keyword evidence="5" id="KW-0238">DNA-binding</keyword>
<dbReference type="Gene3D" id="1.10.10.60">
    <property type="entry name" value="Homeodomain-like"/>
    <property type="match status" value="1"/>
</dbReference>
<dbReference type="InterPro" id="IPR006447">
    <property type="entry name" value="Myb_dom_plants"/>
</dbReference>
<feature type="region of interest" description="Disordered" evidence="8">
    <location>
        <begin position="75"/>
        <end position="98"/>
    </location>
</feature>
<dbReference type="SUPFAM" id="SSF46689">
    <property type="entry name" value="Homeodomain-like"/>
    <property type="match status" value="1"/>
</dbReference>
<evidence type="ECO:0000313" key="11">
    <source>
        <dbReference type="RefSeq" id="XP_021848304.1"/>
    </source>
</evidence>
<evidence type="ECO:0000256" key="3">
    <source>
        <dbReference type="ARBA" id="ARBA00023002"/>
    </source>
</evidence>
<name>A0A9R0JV93_SPIOL</name>
<dbReference type="InterPro" id="IPR017930">
    <property type="entry name" value="Myb_dom"/>
</dbReference>
<feature type="region of interest" description="Disordered" evidence="8">
    <location>
        <begin position="373"/>
        <end position="406"/>
    </location>
</feature>
<dbReference type="GO" id="GO:0003700">
    <property type="term" value="F:DNA-binding transcription factor activity"/>
    <property type="evidence" value="ECO:0000318"/>
    <property type="project" value="GO_Central"/>
</dbReference>
<dbReference type="Pfam" id="PF00249">
    <property type="entry name" value="Myb_DNA-binding"/>
    <property type="match status" value="1"/>
</dbReference>
<dbReference type="RefSeq" id="XP_021848304.1">
    <property type="nucleotide sequence ID" value="XM_021992612.2"/>
</dbReference>
<accession>A0A9R0JV93</accession>
<dbReference type="Proteomes" id="UP000813463">
    <property type="component" value="Chromosome 4"/>
</dbReference>
<dbReference type="FunFam" id="1.10.10.60:FF:000007">
    <property type="entry name" value="Two-component response regulator"/>
    <property type="match status" value="1"/>
</dbReference>
<feature type="region of interest" description="Disordered" evidence="8">
    <location>
        <begin position="1"/>
        <end position="26"/>
    </location>
</feature>
<dbReference type="AlphaFoldDB" id="A0A9R0JV93"/>
<keyword evidence="4" id="KW-0805">Transcription regulation</keyword>
<dbReference type="PANTHER" id="PTHR31312:SF1">
    <property type="entry name" value="TRANSCRIPTION ACTIVATOR GLK1"/>
    <property type="match status" value="1"/>
</dbReference>